<dbReference type="Proteomes" id="UP000728032">
    <property type="component" value="Unassembled WGS sequence"/>
</dbReference>
<feature type="transmembrane region" description="Helical" evidence="9">
    <location>
        <begin position="310"/>
        <end position="328"/>
    </location>
</feature>
<feature type="transmembrane region" description="Helical" evidence="9">
    <location>
        <begin position="443"/>
        <end position="460"/>
    </location>
</feature>
<dbReference type="EMBL" id="CAJPVJ010004171">
    <property type="protein sequence ID" value="CAG2168368.1"/>
    <property type="molecule type" value="Genomic_DNA"/>
</dbReference>
<dbReference type="GO" id="GO:0005886">
    <property type="term" value="C:plasma membrane"/>
    <property type="evidence" value="ECO:0007669"/>
    <property type="project" value="TreeGrafter"/>
</dbReference>
<comment type="similarity">
    <text evidence="2 9">Belongs to the dicarboxylate/amino acid:cation symporter (DAACS) (TC 2.A.23) family.</text>
</comment>
<keyword evidence="11" id="KW-1185">Reference proteome</keyword>
<dbReference type="GO" id="GO:0005313">
    <property type="term" value="F:L-glutamate transmembrane transporter activity"/>
    <property type="evidence" value="ECO:0007669"/>
    <property type="project" value="TreeGrafter"/>
</dbReference>
<comment type="subcellular location">
    <subcellularLocation>
        <location evidence="1 9">Membrane</location>
        <topology evidence="1 9">Multi-pass membrane protein</topology>
    </subcellularLocation>
</comment>
<feature type="transmembrane region" description="Helical" evidence="9">
    <location>
        <begin position="176"/>
        <end position="196"/>
    </location>
</feature>
<dbReference type="SUPFAM" id="SSF118215">
    <property type="entry name" value="Proton glutamate symport protein"/>
    <property type="match status" value="1"/>
</dbReference>
<keyword evidence="8" id="KW-0325">Glycoprotein</keyword>
<dbReference type="Gene3D" id="1.10.3860.10">
    <property type="entry name" value="Sodium:dicarboxylate symporter"/>
    <property type="match status" value="1"/>
</dbReference>
<feature type="transmembrane region" description="Helical" evidence="9">
    <location>
        <begin position="23"/>
        <end position="44"/>
    </location>
</feature>
<reference evidence="10" key="1">
    <citation type="submission" date="2020-11" db="EMBL/GenBank/DDBJ databases">
        <authorList>
            <person name="Tran Van P."/>
        </authorList>
    </citation>
    <scope>NUCLEOTIDE SEQUENCE</scope>
</reference>
<comment type="caution">
    <text evidence="9">Lacks conserved residue(s) required for the propagation of feature annotation.</text>
</comment>
<feature type="transmembrane region" description="Helical" evidence="9">
    <location>
        <begin position="349"/>
        <end position="372"/>
    </location>
</feature>
<evidence type="ECO:0000256" key="8">
    <source>
        <dbReference type="ARBA" id="ARBA00023180"/>
    </source>
</evidence>
<evidence type="ECO:0000313" key="10">
    <source>
        <dbReference type="EMBL" id="CAD7650526.1"/>
    </source>
</evidence>
<evidence type="ECO:0000256" key="1">
    <source>
        <dbReference type="ARBA" id="ARBA00004141"/>
    </source>
</evidence>
<dbReference type="OrthoDB" id="5877963at2759"/>
<dbReference type="PROSITE" id="PS00714">
    <property type="entry name" value="NA_DICARBOXYL_SYMP_2"/>
    <property type="match status" value="1"/>
</dbReference>
<accession>A0A7R9LZ74</accession>
<evidence type="ECO:0000256" key="5">
    <source>
        <dbReference type="ARBA" id="ARBA00022847"/>
    </source>
</evidence>
<feature type="transmembrane region" description="Helical" evidence="9">
    <location>
        <begin position="533"/>
        <end position="559"/>
    </location>
</feature>
<dbReference type="GO" id="GO:0015175">
    <property type="term" value="F:neutral L-amino acid transmembrane transporter activity"/>
    <property type="evidence" value="ECO:0007669"/>
    <property type="project" value="TreeGrafter"/>
</dbReference>
<feature type="transmembrane region" description="Helical" evidence="9">
    <location>
        <begin position="208"/>
        <end position="234"/>
    </location>
</feature>
<dbReference type="AlphaFoldDB" id="A0A7R9LZ74"/>
<protein>
    <recommendedName>
        <fullName evidence="9">Amino acid transporter</fullName>
    </recommendedName>
</protein>
<dbReference type="PRINTS" id="PR00173">
    <property type="entry name" value="EDTRNSPORT"/>
</dbReference>
<feature type="transmembrane region" description="Helical" evidence="9">
    <location>
        <begin position="136"/>
        <end position="156"/>
    </location>
</feature>
<dbReference type="InterPro" id="IPR001991">
    <property type="entry name" value="Na-dicarboxylate_symporter"/>
</dbReference>
<evidence type="ECO:0000256" key="7">
    <source>
        <dbReference type="ARBA" id="ARBA00023136"/>
    </source>
</evidence>
<name>A0A7R9LZ74_9ACAR</name>
<proteinExistence type="inferred from homology"/>
<dbReference type="InterPro" id="IPR050746">
    <property type="entry name" value="DAACS"/>
</dbReference>
<evidence type="ECO:0000256" key="6">
    <source>
        <dbReference type="ARBA" id="ARBA00022989"/>
    </source>
</evidence>
<sequence length="604" mass="65613">MKANGKIVNENEQKKTANPGTGLMGLIGFMSNVFLLLSIVDSIVHMVKEEDYRLNGSKEIKRVYIILSSFVYSISLSVILILSCLVVDFNNSSISLICHIIASFLGLALSIKLVMNRYGNGKTTLAKVLKVFDANILAIGTLFSVILAVVIGIILREINGGWDPRSIKYVGFIGELFLRILKGLVLPLIFTSLVYAMSDIDTKLFGKIGFRTVAFYLATTVLSIILGIILVMTIQPGMKGDKDKEEFEKKDSAKLTTIDTILDLIRNLFPDNLVEATFASYTTVLTPPNGTDGEGIDMNKWTIGSAKNDSMNILGVVVFAVVFGVIIGRMRDEAQVVADFFKAFNNAMMALTVVIIQLTPLAVLFLVLPKILEVDDLSDLLGSVGWYTLTVIGGIAIHGLIILPLIYFALTRKNPYAFVSQMSAAMMTAFGTGSSTATMPACLQNKFFIIILFIVTFECLEKNLGIDKRIVRFCIPVGATINMDGTALYEAVAAIFIAQYRDVELDIVKIIVVAITATAASIGAAGIPQAGLVTMVIVLNAVGLPAEDAALVIVIDWLIDRFRTVLNVLGDAYGAGIVSHMSRKDIEEFDAQEVVNNITPISDL</sequence>
<keyword evidence="6 9" id="KW-1133">Transmembrane helix</keyword>
<dbReference type="Pfam" id="PF00375">
    <property type="entry name" value="SDF"/>
    <property type="match status" value="1"/>
</dbReference>
<keyword evidence="5 9" id="KW-0769">Symport</keyword>
<feature type="transmembrane region" description="Helical" evidence="9">
    <location>
        <begin position="416"/>
        <end position="437"/>
    </location>
</feature>
<organism evidence="10">
    <name type="scientific">Oppiella nova</name>
    <dbReference type="NCBI Taxonomy" id="334625"/>
    <lineage>
        <taxon>Eukaryota</taxon>
        <taxon>Metazoa</taxon>
        <taxon>Ecdysozoa</taxon>
        <taxon>Arthropoda</taxon>
        <taxon>Chelicerata</taxon>
        <taxon>Arachnida</taxon>
        <taxon>Acari</taxon>
        <taxon>Acariformes</taxon>
        <taxon>Sarcoptiformes</taxon>
        <taxon>Oribatida</taxon>
        <taxon>Brachypylina</taxon>
        <taxon>Oppioidea</taxon>
        <taxon>Oppiidae</taxon>
        <taxon>Oppiella</taxon>
    </lineage>
</organism>
<dbReference type="PANTHER" id="PTHR11958:SF63">
    <property type="entry name" value="AMINO ACID TRANSPORTER"/>
    <property type="match status" value="1"/>
</dbReference>
<evidence type="ECO:0000256" key="9">
    <source>
        <dbReference type="RuleBase" id="RU361216"/>
    </source>
</evidence>
<gene>
    <name evidence="10" type="ORF">ONB1V03_LOCUS7858</name>
</gene>
<evidence type="ECO:0000256" key="2">
    <source>
        <dbReference type="ARBA" id="ARBA00006148"/>
    </source>
</evidence>
<evidence type="ECO:0000256" key="4">
    <source>
        <dbReference type="ARBA" id="ARBA00022692"/>
    </source>
</evidence>
<keyword evidence="3 9" id="KW-0813">Transport</keyword>
<evidence type="ECO:0000256" key="3">
    <source>
        <dbReference type="ARBA" id="ARBA00022448"/>
    </source>
</evidence>
<feature type="transmembrane region" description="Helical" evidence="9">
    <location>
        <begin position="507"/>
        <end position="527"/>
    </location>
</feature>
<evidence type="ECO:0000313" key="11">
    <source>
        <dbReference type="Proteomes" id="UP000728032"/>
    </source>
</evidence>
<dbReference type="PANTHER" id="PTHR11958">
    <property type="entry name" value="SODIUM/DICARBOXYLATE SYMPORTER-RELATED"/>
    <property type="match status" value="1"/>
</dbReference>
<dbReference type="InterPro" id="IPR036458">
    <property type="entry name" value="Na:dicarbo_symporter_sf"/>
</dbReference>
<dbReference type="InterPro" id="IPR018107">
    <property type="entry name" value="Na-dicarboxylate_symporter_CS"/>
</dbReference>
<feature type="transmembrane region" description="Helical" evidence="9">
    <location>
        <begin position="384"/>
        <end position="409"/>
    </location>
</feature>
<keyword evidence="4 9" id="KW-0812">Transmembrane</keyword>
<keyword evidence="7 9" id="KW-0472">Membrane</keyword>
<dbReference type="EMBL" id="OC918996">
    <property type="protein sequence ID" value="CAD7650526.1"/>
    <property type="molecule type" value="Genomic_DNA"/>
</dbReference>
<feature type="transmembrane region" description="Helical" evidence="9">
    <location>
        <begin position="64"/>
        <end position="88"/>
    </location>
</feature>
<dbReference type="GO" id="GO:0015501">
    <property type="term" value="F:glutamate:sodium symporter activity"/>
    <property type="evidence" value="ECO:0007669"/>
    <property type="project" value="TreeGrafter"/>
</dbReference>
<feature type="transmembrane region" description="Helical" evidence="9">
    <location>
        <begin position="94"/>
        <end position="115"/>
    </location>
</feature>